<dbReference type="InterPro" id="IPR005653">
    <property type="entry name" value="OstA-like_N"/>
</dbReference>
<feature type="region of interest" description="Disordered" evidence="2">
    <location>
        <begin position="844"/>
        <end position="867"/>
    </location>
</feature>
<protein>
    <submittedName>
        <fullName evidence="5">Lipopolysaccharide export system protein LptA</fullName>
    </submittedName>
</protein>
<proteinExistence type="predicted"/>
<evidence type="ECO:0000313" key="6">
    <source>
        <dbReference type="Proteomes" id="UP000269669"/>
    </source>
</evidence>
<gene>
    <name evidence="5" type="ORF">EDE15_1354</name>
</gene>
<feature type="transmembrane region" description="Helical" evidence="3">
    <location>
        <begin position="12"/>
        <end position="32"/>
    </location>
</feature>
<organism evidence="5 6">
    <name type="scientific">Edaphobacter aggregans</name>
    <dbReference type="NCBI Taxonomy" id="570835"/>
    <lineage>
        <taxon>Bacteria</taxon>
        <taxon>Pseudomonadati</taxon>
        <taxon>Acidobacteriota</taxon>
        <taxon>Terriglobia</taxon>
        <taxon>Terriglobales</taxon>
        <taxon>Acidobacteriaceae</taxon>
        <taxon>Edaphobacter</taxon>
    </lineage>
</organism>
<keyword evidence="6" id="KW-1185">Reference proteome</keyword>
<dbReference type="GO" id="GO:0015920">
    <property type="term" value="P:lipopolysaccharide transport"/>
    <property type="evidence" value="ECO:0007669"/>
    <property type="project" value="TreeGrafter"/>
</dbReference>
<dbReference type="GO" id="GO:0017089">
    <property type="term" value="F:glycolipid transfer activity"/>
    <property type="evidence" value="ECO:0007669"/>
    <property type="project" value="TreeGrafter"/>
</dbReference>
<dbReference type="Proteomes" id="UP000269669">
    <property type="component" value="Unassembled WGS sequence"/>
</dbReference>
<dbReference type="InterPro" id="IPR052037">
    <property type="entry name" value="LPS_export_LptA"/>
</dbReference>
<evidence type="ECO:0000256" key="3">
    <source>
        <dbReference type="SAM" id="Phobius"/>
    </source>
</evidence>
<comment type="caution">
    <text evidence="5">The sequence shown here is derived from an EMBL/GenBank/DDBJ whole genome shotgun (WGS) entry which is preliminary data.</text>
</comment>
<name>A0A3R9NVY7_9BACT</name>
<accession>A0A3R9NVY7</accession>
<dbReference type="GO" id="GO:0009279">
    <property type="term" value="C:cell outer membrane"/>
    <property type="evidence" value="ECO:0007669"/>
    <property type="project" value="TreeGrafter"/>
</dbReference>
<dbReference type="OrthoDB" id="102574at2"/>
<dbReference type="Gene3D" id="2.60.450.10">
    <property type="entry name" value="Lipopolysaccharide (LPS) transport protein A like domain"/>
    <property type="match status" value="2"/>
</dbReference>
<dbReference type="EMBL" id="RSDW01000001">
    <property type="protein sequence ID" value="RSL15849.1"/>
    <property type="molecule type" value="Genomic_DNA"/>
</dbReference>
<dbReference type="AlphaFoldDB" id="A0A3R9NVY7"/>
<sequence length="867" mass="90492">MGVSVSIERLRVWLLVGVGLLVMVIAAFLVYAHHRATRFIKDLPAKLGADIRQETNAFTWSQTVEGRTVFTLHAAKAVQRKDGTYTLHDVGIVVYGRKQDRADRIYGKEFELDQNTGVVRAVGEVHIDLQAPAAADAKGKMDYASGKDLHGAGWEESGAGGERLIHVKTSGLVYLQKLGVAATDQEVEFEFRGMTGHAVGAEYSSDTGVLVLQSAVKMNGLQQGRPVVLTASRAEMDRASLLVTMQNAKFVSVGEKGSTGQQTAQAQRAVAHMRNDGSMERLEGEGDVVLTGADGGRVTSQQGEIVLNASNQMQSARLWGGVRYGADDPLRQATGEATEGRGAFDKVGRLQQVVLTGPVHVKERVRASETEKDWSERELSAATVELTMVPEGKSKSRLQDANASGNARLKVLNAAVKGGSGPTRSEIAGDVLTAHFVEVDGAQKISEAHGRGRTELVRVSDKGAQSRSSGDSLDVRFNTATAAGQVQKDGKGGGVGQGGQQIATAVQQGHLVMVSTPARKAGDTSAPSEQRATAEKAVYDGGTDRVTLTGGVQVSDAGSVLWADKMMMEQQSGDGVAEGSVKASYVQPNSVAQGAASGSQDVAHVTGVRAEFKRAADTAIFYGEAGRAARLWQGGSQVEAPVLQFEQKERRLVARGAGQGAPMAVHAVFVNSGAGKVDSSNSAKAGGTSGGKIGVGKEVGRAQVVRVASRELIYSDEARKAEFSGGVLVETADSRMRGEQATVYLQPAQGAGGKTASGAKAAPVSGPGGVAGGMMGGSVERIVATGQIEIEQTGRRATGTQLVYTASDGMFVLTGTAAAPPKVVDDVRGTVTGASLRFHSGDESVVVSNDGSSGAGQRVRTETQVKK</sequence>
<reference evidence="5 6" key="1">
    <citation type="submission" date="2018-12" db="EMBL/GenBank/DDBJ databases">
        <title>Sequencing of bacterial isolates from soil warming experiment in Harvard Forest, Massachusetts, USA.</title>
        <authorList>
            <person name="Deangelis K."/>
        </authorList>
    </citation>
    <scope>NUCLEOTIDE SEQUENCE [LARGE SCALE GENOMIC DNA]</scope>
    <source>
        <strain evidence="5 6">EB153</strain>
    </source>
</reference>
<keyword evidence="3" id="KW-0472">Membrane</keyword>
<keyword evidence="3" id="KW-0812">Transmembrane</keyword>
<dbReference type="PANTHER" id="PTHR36504">
    <property type="entry name" value="LIPOPOLYSACCHARIDE EXPORT SYSTEM PROTEIN LPTA"/>
    <property type="match status" value="1"/>
</dbReference>
<keyword evidence="1" id="KW-0732">Signal</keyword>
<evidence type="ECO:0000256" key="1">
    <source>
        <dbReference type="ARBA" id="ARBA00022729"/>
    </source>
</evidence>
<dbReference type="PANTHER" id="PTHR36504:SF1">
    <property type="entry name" value="LIPOPOLYSACCHARIDE EXPORT SYSTEM PROTEIN LPTA"/>
    <property type="match status" value="1"/>
</dbReference>
<evidence type="ECO:0000256" key="2">
    <source>
        <dbReference type="SAM" id="MobiDB-lite"/>
    </source>
</evidence>
<dbReference type="Pfam" id="PF03968">
    <property type="entry name" value="LptD_N"/>
    <property type="match status" value="1"/>
</dbReference>
<dbReference type="RefSeq" id="WP_125484540.1">
    <property type="nucleotide sequence ID" value="NZ_RSDW01000001.1"/>
</dbReference>
<keyword evidence="3" id="KW-1133">Transmembrane helix</keyword>
<evidence type="ECO:0000259" key="4">
    <source>
        <dbReference type="Pfam" id="PF03968"/>
    </source>
</evidence>
<evidence type="ECO:0000313" key="5">
    <source>
        <dbReference type="EMBL" id="RSL15849.1"/>
    </source>
</evidence>
<dbReference type="GO" id="GO:0030288">
    <property type="term" value="C:outer membrane-bounded periplasmic space"/>
    <property type="evidence" value="ECO:0007669"/>
    <property type="project" value="TreeGrafter"/>
</dbReference>
<feature type="domain" description="Organic solvent tolerance-like N-terminal" evidence="4">
    <location>
        <begin position="707"/>
        <end position="836"/>
    </location>
</feature>